<feature type="transmembrane region" description="Helical" evidence="1">
    <location>
        <begin position="106"/>
        <end position="129"/>
    </location>
</feature>
<feature type="transmembrane region" description="Helical" evidence="1">
    <location>
        <begin position="141"/>
        <end position="159"/>
    </location>
</feature>
<feature type="transmembrane region" description="Helical" evidence="1">
    <location>
        <begin position="83"/>
        <end position="100"/>
    </location>
</feature>
<feature type="transmembrane region" description="Helical" evidence="1">
    <location>
        <begin position="281"/>
        <end position="300"/>
    </location>
</feature>
<keyword evidence="1" id="KW-0812">Transmembrane</keyword>
<dbReference type="SUPFAM" id="SSF103481">
    <property type="entry name" value="Multidrug resistance efflux transporter EmrE"/>
    <property type="match status" value="1"/>
</dbReference>
<proteinExistence type="predicted"/>
<evidence type="ECO:0000313" key="3">
    <source>
        <dbReference type="Proteomes" id="UP000528824"/>
    </source>
</evidence>
<dbReference type="InterPro" id="IPR037185">
    <property type="entry name" value="EmrE-like"/>
</dbReference>
<accession>A0A7W9CVT8</accession>
<gene>
    <name evidence="2" type="ORF">GGI59_003726</name>
</gene>
<dbReference type="AlphaFoldDB" id="A0A7W9CVT8"/>
<feature type="transmembrane region" description="Helical" evidence="1">
    <location>
        <begin position="204"/>
        <end position="227"/>
    </location>
</feature>
<keyword evidence="1" id="KW-1133">Transmembrane helix</keyword>
<dbReference type="Proteomes" id="UP000528824">
    <property type="component" value="Unassembled WGS sequence"/>
</dbReference>
<feature type="transmembrane region" description="Helical" evidence="1">
    <location>
        <begin position="171"/>
        <end position="192"/>
    </location>
</feature>
<feature type="transmembrane region" description="Helical" evidence="1">
    <location>
        <begin position="306"/>
        <end position="324"/>
    </location>
</feature>
<organism evidence="2 3">
    <name type="scientific">Rhizobium lentis</name>
    <dbReference type="NCBI Taxonomy" id="1138194"/>
    <lineage>
        <taxon>Bacteria</taxon>
        <taxon>Pseudomonadati</taxon>
        <taxon>Pseudomonadota</taxon>
        <taxon>Alphaproteobacteria</taxon>
        <taxon>Hyphomicrobiales</taxon>
        <taxon>Rhizobiaceae</taxon>
        <taxon>Rhizobium/Agrobacterium group</taxon>
        <taxon>Rhizobium</taxon>
    </lineage>
</organism>
<sequence length="338" mass="35793">MTEAKLRARNVKGVKIMDRSFYIGVSAALFAAFAFSLNFIVPFIIGDYSTFDFALIRHLVSALVGLFILFSEKHVARHLTLRNVLQALWLAFVGYVGYFLTVTGAAIFAGPVIAPAFLGLVPIVLMVIGNQRQGSLPWRSLVAPLALVLIGLVLVNGTVFTAEGLNSVGSLWVGVPLALAAVGLWVWFALANQAALAARPEMPSGVWSALILVGGCVLMLAFYPVGAAMDLFKLPALGFSWTAAGSLYLWGASLALLATVGGVWAWNIASRSLPVALAAQLIVSETAFGVIGGLVVHARWPTPIEVAGVVVLIAGVVLSVRIFYGRQFASGKTLLAQQ</sequence>
<name>A0A7W9CVT8_9HYPH</name>
<evidence type="ECO:0000256" key="1">
    <source>
        <dbReference type="SAM" id="Phobius"/>
    </source>
</evidence>
<keyword evidence="1" id="KW-0472">Membrane</keyword>
<protein>
    <submittedName>
        <fullName evidence="2">Drug/metabolite transporter (DMT)-like permease</fullName>
    </submittedName>
</protein>
<dbReference type="EMBL" id="JACHBC010000007">
    <property type="protein sequence ID" value="MBB5562047.1"/>
    <property type="molecule type" value="Genomic_DNA"/>
</dbReference>
<keyword evidence="3" id="KW-1185">Reference proteome</keyword>
<feature type="transmembrane region" description="Helical" evidence="1">
    <location>
        <begin position="247"/>
        <end position="269"/>
    </location>
</feature>
<evidence type="ECO:0000313" key="2">
    <source>
        <dbReference type="EMBL" id="MBB5562047.1"/>
    </source>
</evidence>
<comment type="caution">
    <text evidence="2">The sequence shown here is derived from an EMBL/GenBank/DDBJ whole genome shotgun (WGS) entry which is preliminary data.</text>
</comment>
<feature type="transmembrane region" description="Helical" evidence="1">
    <location>
        <begin position="21"/>
        <end position="45"/>
    </location>
</feature>
<reference evidence="2 3" key="1">
    <citation type="submission" date="2020-08" db="EMBL/GenBank/DDBJ databases">
        <title>Genomic Encyclopedia of Type Strains, Phase IV (KMG-V): Genome sequencing to study the core and pangenomes of soil and plant-associated prokaryotes.</title>
        <authorList>
            <person name="Whitman W."/>
        </authorList>
    </citation>
    <scope>NUCLEOTIDE SEQUENCE [LARGE SCALE GENOMIC DNA]</scope>
    <source>
        <strain evidence="2 3">SEMIA 4034</strain>
    </source>
</reference>
<feature type="transmembrane region" description="Helical" evidence="1">
    <location>
        <begin position="51"/>
        <end position="71"/>
    </location>
</feature>